<feature type="binding site" evidence="18">
    <location>
        <position position="449"/>
    </location>
    <ligand>
        <name>ATP</name>
        <dbReference type="ChEBI" id="CHEBI:30616"/>
    </ligand>
</feature>
<dbReference type="InterPro" id="IPR011032">
    <property type="entry name" value="GroES-like_sf"/>
</dbReference>
<keyword evidence="9 18" id="KW-0067">ATP-binding</keyword>
<dbReference type="PANTHER" id="PTHR43981">
    <property type="entry name" value="ENOYL-[ACYL-CARRIER-PROTEIN] REDUCTASE, MITOCHONDRIAL"/>
    <property type="match status" value="1"/>
</dbReference>
<dbReference type="GO" id="GO:0004672">
    <property type="term" value="F:protein kinase activity"/>
    <property type="evidence" value="ECO:0007669"/>
    <property type="project" value="InterPro"/>
</dbReference>
<evidence type="ECO:0000256" key="2">
    <source>
        <dbReference type="ARBA" id="ARBA00004173"/>
    </source>
</evidence>
<dbReference type="PROSITE" id="PS50011">
    <property type="entry name" value="PROTEIN_KINASE_DOM"/>
    <property type="match status" value="1"/>
</dbReference>
<dbReference type="CDD" id="cd08290">
    <property type="entry name" value="ETR"/>
    <property type="match status" value="1"/>
</dbReference>
<proteinExistence type="inferred from homology"/>
<dbReference type="Proteomes" id="UP000239649">
    <property type="component" value="Unassembled WGS sequence"/>
</dbReference>
<evidence type="ECO:0000256" key="3">
    <source>
        <dbReference type="ARBA" id="ARBA00010371"/>
    </source>
</evidence>
<evidence type="ECO:0000256" key="4">
    <source>
        <dbReference type="ARBA" id="ARBA00022516"/>
    </source>
</evidence>
<dbReference type="PROSITE" id="PS00108">
    <property type="entry name" value="PROTEIN_KINASE_ST"/>
    <property type="match status" value="1"/>
</dbReference>
<name>A0A2P6VRW3_9CHLO</name>
<keyword evidence="13" id="KW-0443">Lipid metabolism</keyword>
<accession>A0A2P6VRW3</accession>
<dbReference type="InterPro" id="IPR013154">
    <property type="entry name" value="ADH-like_N"/>
</dbReference>
<evidence type="ECO:0000256" key="17">
    <source>
        <dbReference type="ARBA" id="ARBA00048843"/>
    </source>
</evidence>
<dbReference type="Pfam" id="PF08240">
    <property type="entry name" value="ADH_N"/>
    <property type="match status" value="1"/>
</dbReference>
<comment type="subcellular location">
    <subcellularLocation>
        <location evidence="2">Mitochondrion</location>
    </subcellularLocation>
</comment>
<dbReference type="SUPFAM" id="SSF51735">
    <property type="entry name" value="NAD(P)-binding Rossmann-fold domains"/>
    <property type="match status" value="1"/>
</dbReference>
<reference evidence="22 23" key="1">
    <citation type="journal article" date="2018" name="Plant J.">
        <title>Genome sequences of Chlorella sorokiniana UTEX 1602 and Micractinium conductrix SAG 241.80: implications to maltose excretion by a green alga.</title>
        <authorList>
            <person name="Arriola M.B."/>
            <person name="Velmurugan N."/>
            <person name="Zhang Y."/>
            <person name="Plunkett M.H."/>
            <person name="Hondzo H."/>
            <person name="Barney B.M."/>
        </authorList>
    </citation>
    <scope>NUCLEOTIDE SEQUENCE [LARGE SCALE GENOMIC DNA]</scope>
    <source>
        <strain evidence="22 23">SAG 241.80</strain>
    </source>
</reference>
<evidence type="ECO:0000256" key="14">
    <source>
        <dbReference type="ARBA" id="ARBA00023128"/>
    </source>
</evidence>
<dbReference type="SMART" id="SM00220">
    <property type="entry name" value="S_TKc"/>
    <property type="match status" value="1"/>
</dbReference>
<keyword evidence="7" id="KW-0418">Kinase</keyword>
<dbReference type="GO" id="GO:0008270">
    <property type="term" value="F:zinc ion binding"/>
    <property type="evidence" value="ECO:0007669"/>
    <property type="project" value="InterPro"/>
</dbReference>
<evidence type="ECO:0000259" key="21">
    <source>
        <dbReference type="PROSITE" id="PS50011"/>
    </source>
</evidence>
<evidence type="ECO:0000256" key="11">
    <source>
        <dbReference type="ARBA" id="ARBA00022946"/>
    </source>
</evidence>
<evidence type="ECO:0000313" key="22">
    <source>
        <dbReference type="EMBL" id="PSC76834.1"/>
    </source>
</evidence>
<dbReference type="InterPro" id="IPR011009">
    <property type="entry name" value="Kinase-like_dom_sf"/>
</dbReference>
<keyword evidence="15" id="KW-0275">Fatty acid biosynthesis</keyword>
<feature type="compositionally biased region" description="Basic and acidic residues" evidence="20">
    <location>
        <begin position="1078"/>
        <end position="1090"/>
    </location>
</feature>
<dbReference type="SMART" id="SM00829">
    <property type="entry name" value="PKS_ER"/>
    <property type="match status" value="1"/>
</dbReference>
<keyword evidence="12" id="KW-0560">Oxidoreductase</keyword>
<evidence type="ECO:0000256" key="20">
    <source>
        <dbReference type="SAM" id="MobiDB-lite"/>
    </source>
</evidence>
<evidence type="ECO:0000256" key="13">
    <source>
        <dbReference type="ARBA" id="ARBA00023098"/>
    </source>
</evidence>
<evidence type="ECO:0000256" key="7">
    <source>
        <dbReference type="ARBA" id="ARBA00022777"/>
    </source>
</evidence>
<dbReference type="InterPro" id="IPR008271">
    <property type="entry name" value="Ser/Thr_kinase_AS"/>
</dbReference>
<evidence type="ECO:0000256" key="18">
    <source>
        <dbReference type="PROSITE-ProRule" id="PRU10141"/>
    </source>
</evidence>
<dbReference type="EC" id="1.3.1.104" evidence="16"/>
<evidence type="ECO:0000256" key="16">
    <source>
        <dbReference type="ARBA" id="ARBA00038963"/>
    </source>
</evidence>
<feature type="domain" description="Protein kinase" evidence="21">
    <location>
        <begin position="420"/>
        <end position="667"/>
    </location>
</feature>
<evidence type="ECO:0000256" key="9">
    <source>
        <dbReference type="ARBA" id="ARBA00022840"/>
    </source>
</evidence>
<keyword evidence="23" id="KW-1185">Reference proteome</keyword>
<dbReference type="GO" id="GO:0005739">
    <property type="term" value="C:mitochondrion"/>
    <property type="evidence" value="ECO:0007669"/>
    <property type="project" value="UniProtKB-SubCell"/>
</dbReference>
<sequence>MLSRLRGGAARGLLPAAARTGAAAWLPLACVAARGLATRVSRGLVFDHHGDPERVLRLEDSVLPLELGEHEVLINLLAAPINPSDLNTVQGKYPITPPLPGTPGHEGVGVVETVGSQVTRMAPGDRVVPLEHGQGTWRTHGVFPEQHWYKVPKDLPIGAAATMVVNPPTAVRLLEEFVHLSEGDTVVQNGATSAVGKLVIQLAKARGINTINLIRDRPDRNEVAGELRDLGATLVTTADEVKAALKGSGLPRPKLALDCVSGEAAAACAKVLEPGGTMVTYGAMSQQPLTVPPGLLIFNDLRLRGFWLTGGYAKMKDGWRAKEQLVDRVCALFRQKVIKPCAVECMPLEEWQKALERVRDDHRGCKVLLTSYSPAERVSQRAGEPAMGFKSFLRQASGNHEKPQHLLGLGGAELDLRRHFRLLRKLGKGSFATVYEAERLTDGRHYALKVTNLGALSRLDKVAVVEEIRLLASLDHPNIISYYEAFCDHDQLCVVTELVMGGDLGSFISKTRERDDFLWERQVWNYFLQAAIGMQYLHHKKVLHRDLKPQNIMLASKSGAGLLKIADLGVSAELALVFTKVQIGTPHYMAPEMWLGKAYSYSADIWALGCILNELYQAAGAERSLRPHPTRYSMDLSRLTALMLHKDPKERPTIDEVLRMTEVRSRFQHLPPELQPLAAAACELRDGGKGPKPALEASLQLPEDSRGINSMMPPARYALGPGVAELMAGARPGRRRSLSEPDLQGAAARSPAGAAGGSPLRPQSPAPTSMHHAASELLDRRGGGGKGGAEESEGFWYAGGGMHRRAGGSADALDIGEEEDPRLRRRSIMVGELLFRLQQEAQDAAAGGAGGGEEAGPAADAHARRSSLQDHTPAGRRRALTPPPDGEHAPQPGGGAAAAGAADRPRSLVVDATGGADADAGLDVSLHGGMAPGPVGVARTAEGDCGGEARGRPRSWGSLLRRSVAVAEVLHYQESKMKAKLLDQSERGSKSDLTRMTSQLQREPFEFCAPPPAAERPAGRGSAGGSSGGSAVASSSQHPATPTSSSPGGSPGMHQQQAQQQQPEKKKKKHGRLWHLLYGEHDTGMHQGWD</sequence>
<evidence type="ECO:0000256" key="5">
    <source>
        <dbReference type="ARBA" id="ARBA00022679"/>
    </source>
</evidence>
<dbReference type="PROSITE" id="PS00107">
    <property type="entry name" value="PROTEIN_KINASE_ATP"/>
    <property type="match status" value="1"/>
</dbReference>
<dbReference type="Gene3D" id="1.10.510.10">
    <property type="entry name" value="Transferase(Phosphotransferase) domain 1"/>
    <property type="match status" value="1"/>
</dbReference>
<keyword evidence="10" id="KW-0521">NADP</keyword>
<gene>
    <name evidence="22" type="primary">g537</name>
    <name evidence="22" type="ORF">C2E20_0537</name>
</gene>
<comment type="similarity">
    <text evidence="3">Belongs to the zinc-containing alcohol dehydrogenase family. Quinone oxidoreductase subfamily.</text>
</comment>
<comment type="caution">
    <text evidence="22">The sequence shown here is derived from an EMBL/GenBank/DDBJ whole genome shotgun (WGS) entry which is preliminary data.</text>
</comment>
<dbReference type="InterPro" id="IPR002328">
    <property type="entry name" value="ADH_Zn_CS"/>
</dbReference>
<keyword evidence="19" id="KW-0479">Metal-binding</keyword>
<dbReference type="Gene3D" id="3.90.180.10">
    <property type="entry name" value="Medium-chain alcohol dehydrogenases, catalytic domain"/>
    <property type="match status" value="1"/>
</dbReference>
<comment type="catalytic activity">
    <reaction evidence="17">
        <text>a 2,3-saturated acyl-[ACP] + NADP(+) = a (2E)-enoyl-[ACP] + NADPH + H(+)</text>
        <dbReference type="Rhea" id="RHEA:22564"/>
        <dbReference type="Rhea" id="RHEA-COMP:9925"/>
        <dbReference type="Rhea" id="RHEA-COMP:9926"/>
        <dbReference type="ChEBI" id="CHEBI:15378"/>
        <dbReference type="ChEBI" id="CHEBI:57783"/>
        <dbReference type="ChEBI" id="CHEBI:58349"/>
        <dbReference type="ChEBI" id="CHEBI:78784"/>
        <dbReference type="ChEBI" id="CHEBI:78785"/>
        <dbReference type="EC" id="1.3.1.104"/>
    </reaction>
</comment>
<evidence type="ECO:0000313" key="23">
    <source>
        <dbReference type="Proteomes" id="UP000239649"/>
    </source>
</evidence>
<organism evidence="22 23">
    <name type="scientific">Micractinium conductrix</name>
    <dbReference type="NCBI Taxonomy" id="554055"/>
    <lineage>
        <taxon>Eukaryota</taxon>
        <taxon>Viridiplantae</taxon>
        <taxon>Chlorophyta</taxon>
        <taxon>core chlorophytes</taxon>
        <taxon>Trebouxiophyceae</taxon>
        <taxon>Chlorellales</taxon>
        <taxon>Chlorellaceae</taxon>
        <taxon>Chlorella clade</taxon>
        <taxon>Micractinium</taxon>
    </lineage>
</organism>
<dbReference type="SUPFAM" id="SSF50129">
    <property type="entry name" value="GroES-like"/>
    <property type="match status" value="1"/>
</dbReference>
<dbReference type="InterPro" id="IPR017441">
    <property type="entry name" value="Protein_kinase_ATP_BS"/>
</dbReference>
<evidence type="ECO:0000256" key="12">
    <source>
        <dbReference type="ARBA" id="ARBA00023002"/>
    </source>
</evidence>
<evidence type="ECO:0000256" key="1">
    <source>
        <dbReference type="ARBA" id="ARBA00001947"/>
    </source>
</evidence>
<keyword evidence="4" id="KW-0444">Lipid biosynthesis</keyword>
<feature type="region of interest" description="Disordered" evidence="20">
    <location>
        <begin position="730"/>
        <end position="771"/>
    </location>
</feature>
<dbReference type="InterPro" id="IPR013149">
    <property type="entry name" value="ADH-like_C"/>
</dbReference>
<dbReference type="GO" id="GO:0005524">
    <property type="term" value="F:ATP binding"/>
    <property type="evidence" value="ECO:0007669"/>
    <property type="project" value="UniProtKB-UniRule"/>
</dbReference>
<dbReference type="SUPFAM" id="SSF56112">
    <property type="entry name" value="Protein kinase-like (PK-like)"/>
    <property type="match status" value="1"/>
</dbReference>
<dbReference type="OrthoDB" id="7482721at2759"/>
<feature type="compositionally biased region" description="Low complexity" evidence="20">
    <location>
        <begin position="1029"/>
        <end position="1048"/>
    </location>
</feature>
<feature type="region of interest" description="Disordered" evidence="20">
    <location>
        <begin position="1001"/>
        <end position="1090"/>
    </location>
</feature>
<dbReference type="InterPro" id="IPR036291">
    <property type="entry name" value="NAD(P)-bd_dom_sf"/>
</dbReference>
<evidence type="ECO:0000256" key="8">
    <source>
        <dbReference type="ARBA" id="ARBA00022832"/>
    </source>
</evidence>
<comment type="cofactor">
    <cofactor evidence="1 19">
        <name>Zn(2+)</name>
        <dbReference type="ChEBI" id="CHEBI:29105"/>
    </cofactor>
</comment>
<evidence type="ECO:0000256" key="19">
    <source>
        <dbReference type="RuleBase" id="RU361277"/>
    </source>
</evidence>
<feature type="region of interest" description="Disordered" evidence="20">
    <location>
        <begin position="844"/>
        <end position="905"/>
    </location>
</feature>
<evidence type="ECO:0000256" key="15">
    <source>
        <dbReference type="ARBA" id="ARBA00023160"/>
    </source>
</evidence>
<evidence type="ECO:0000256" key="10">
    <source>
        <dbReference type="ARBA" id="ARBA00022857"/>
    </source>
</evidence>
<dbReference type="AlphaFoldDB" id="A0A2P6VRW3"/>
<keyword evidence="6 18" id="KW-0547">Nucleotide-binding</keyword>
<keyword evidence="5" id="KW-0808">Transferase</keyword>
<dbReference type="STRING" id="554055.A0A2P6VRW3"/>
<dbReference type="Pfam" id="PF00107">
    <property type="entry name" value="ADH_zinc_N"/>
    <property type="match status" value="1"/>
</dbReference>
<keyword evidence="11" id="KW-0809">Transit peptide</keyword>
<keyword evidence="14" id="KW-0496">Mitochondrion</keyword>
<feature type="compositionally biased region" description="Low complexity" evidence="20">
    <location>
        <begin position="745"/>
        <end position="759"/>
    </location>
</feature>
<dbReference type="PROSITE" id="PS00059">
    <property type="entry name" value="ADH_ZINC"/>
    <property type="match status" value="1"/>
</dbReference>
<dbReference type="Pfam" id="PF00069">
    <property type="entry name" value="Pkinase"/>
    <property type="match status" value="1"/>
</dbReference>
<dbReference type="PANTHER" id="PTHR43981:SF2">
    <property type="entry name" value="ENOYL-[ACYL-CARRIER-PROTEIN] REDUCTASE, MITOCHONDRIAL"/>
    <property type="match status" value="1"/>
</dbReference>
<keyword evidence="19" id="KW-0862">Zinc</keyword>
<dbReference type="InterPro" id="IPR000719">
    <property type="entry name" value="Prot_kinase_dom"/>
</dbReference>
<dbReference type="InterPro" id="IPR020843">
    <property type="entry name" value="ER"/>
</dbReference>
<dbReference type="EMBL" id="LHPF02000001">
    <property type="protein sequence ID" value="PSC76834.1"/>
    <property type="molecule type" value="Genomic_DNA"/>
</dbReference>
<dbReference type="GO" id="GO:0006633">
    <property type="term" value="P:fatty acid biosynthetic process"/>
    <property type="evidence" value="ECO:0007669"/>
    <property type="project" value="UniProtKB-KW"/>
</dbReference>
<dbReference type="InterPro" id="IPR051034">
    <property type="entry name" value="Mito_Enoyl-ACP_Reductase"/>
</dbReference>
<protein>
    <recommendedName>
        <fullName evidence="16">enoyl-[acyl-carrier-protein] reductase</fullName>
        <ecNumber evidence="16">1.3.1.104</ecNumber>
    </recommendedName>
</protein>
<dbReference type="GO" id="GO:0141148">
    <property type="term" value="F:enoyl-[acyl-carrier-protein] reductase (NADPH) activity"/>
    <property type="evidence" value="ECO:0007669"/>
    <property type="project" value="UniProtKB-EC"/>
</dbReference>
<evidence type="ECO:0000256" key="6">
    <source>
        <dbReference type="ARBA" id="ARBA00022741"/>
    </source>
</evidence>
<dbReference type="Gene3D" id="3.40.50.720">
    <property type="entry name" value="NAD(P)-binding Rossmann-like Domain"/>
    <property type="match status" value="1"/>
</dbReference>
<keyword evidence="8" id="KW-0276">Fatty acid metabolism</keyword>